<sequence length="81" mass="8640">MRPVLILSLFLGAVMAIDPELNQAQATPSVIRDSYTNERARGKRASRKNQAKSQVNVLIPLVSLAVVVIAPLVGSPAPSSF</sequence>
<evidence type="ECO:0000256" key="2">
    <source>
        <dbReference type="SAM" id="SignalP"/>
    </source>
</evidence>
<feature type="chain" id="PRO_5034178077" evidence="2">
    <location>
        <begin position="17"/>
        <end position="81"/>
    </location>
</feature>
<keyword evidence="1" id="KW-0472">Membrane</keyword>
<dbReference type="RefSeq" id="XP_045270058.1">
    <property type="nucleotide sequence ID" value="XM_045403155.1"/>
</dbReference>
<keyword evidence="2" id="KW-0732">Signal</keyword>
<keyword evidence="1" id="KW-1133">Transmembrane helix</keyword>
<dbReference type="Proteomes" id="UP000613401">
    <property type="component" value="Unassembled WGS sequence"/>
</dbReference>
<keyword evidence="4" id="KW-1185">Reference proteome</keyword>
<proteinExistence type="predicted"/>
<evidence type="ECO:0000256" key="1">
    <source>
        <dbReference type="SAM" id="Phobius"/>
    </source>
</evidence>
<keyword evidence="1" id="KW-0812">Transmembrane</keyword>
<feature type="signal peptide" evidence="2">
    <location>
        <begin position="1"/>
        <end position="16"/>
    </location>
</feature>
<dbReference type="AlphaFoldDB" id="A0A8H4CVU7"/>
<feature type="transmembrane region" description="Helical" evidence="1">
    <location>
        <begin position="57"/>
        <end position="74"/>
    </location>
</feature>
<comment type="caution">
    <text evidence="3">The sequence shown here is derived from an EMBL/GenBank/DDBJ whole genome shotgun (WGS) entry which is preliminary data.</text>
</comment>
<gene>
    <name evidence="3" type="ORF">GCG54_00003077</name>
</gene>
<protein>
    <submittedName>
        <fullName evidence="3">Uncharacterized protein</fullName>
    </submittedName>
</protein>
<evidence type="ECO:0000313" key="4">
    <source>
        <dbReference type="Proteomes" id="UP000613401"/>
    </source>
</evidence>
<reference evidence="3" key="2">
    <citation type="submission" date="2020-03" db="EMBL/GenBank/DDBJ databases">
        <authorList>
            <person name="Fu F.-F."/>
            <person name="Chen J."/>
        </authorList>
    </citation>
    <scope>NUCLEOTIDE SEQUENCE</scope>
    <source>
        <strain evidence="3">Lc1</strain>
    </source>
</reference>
<dbReference type="EMBL" id="WVTB01000009">
    <property type="protein sequence ID" value="KAF3810899.1"/>
    <property type="molecule type" value="Genomic_DNA"/>
</dbReference>
<name>A0A8H4CVU7_COLGL</name>
<dbReference type="GeneID" id="69010238"/>
<reference evidence="3" key="1">
    <citation type="journal article" date="2020" name="Phytopathology">
        <title>Genome sequence and comparative analysis of Colletotrichum gloeosporioides isolated from Liriodendron leaves.</title>
        <authorList>
            <person name="Fu F.F."/>
            <person name="Hao Z."/>
            <person name="Wang P."/>
            <person name="Lu Y."/>
            <person name="Xue L.J."/>
            <person name="Wei G."/>
            <person name="Tian Y."/>
            <person name="Baishi H."/>
            <person name="Xu H."/>
            <person name="Shi J."/>
            <person name="Cheng T."/>
            <person name="Wang G."/>
            <person name="Yi Y."/>
            <person name="Chen J."/>
        </authorList>
    </citation>
    <scope>NUCLEOTIDE SEQUENCE</scope>
    <source>
        <strain evidence="3">Lc1</strain>
    </source>
</reference>
<accession>A0A8H4CVU7</accession>
<organism evidence="3 4">
    <name type="scientific">Colletotrichum gloeosporioides</name>
    <name type="common">Anthracnose fungus</name>
    <name type="synonym">Glomerella cingulata</name>
    <dbReference type="NCBI Taxonomy" id="474922"/>
    <lineage>
        <taxon>Eukaryota</taxon>
        <taxon>Fungi</taxon>
        <taxon>Dikarya</taxon>
        <taxon>Ascomycota</taxon>
        <taxon>Pezizomycotina</taxon>
        <taxon>Sordariomycetes</taxon>
        <taxon>Hypocreomycetidae</taxon>
        <taxon>Glomerellales</taxon>
        <taxon>Glomerellaceae</taxon>
        <taxon>Colletotrichum</taxon>
        <taxon>Colletotrichum gloeosporioides species complex</taxon>
    </lineage>
</organism>
<evidence type="ECO:0000313" key="3">
    <source>
        <dbReference type="EMBL" id="KAF3810899.1"/>
    </source>
</evidence>